<name>A0ABX8J9D7_9BACT</name>
<dbReference type="Proteomes" id="UP000683557">
    <property type="component" value="Chromosome"/>
</dbReference>
<evidence type="ECO:0000256" key="1">
    <source>
        <dbReference type="SAM" id="SignalP"/>
    </source>
</evidence>
<feature type="chain" id="PRO_5045502265" description="VCBS repeat-containing protein" evidence="1">
    <location>
        <begin position="24"/>
        <end position="494"/>
    </location>
</feature>
<proteinExistence type="predicted"/>
<dbReference type="EMBL" id="CP076723">
    <property type="protein sequence ID" value="QWV93992.1"/>
    <property type="molecule type" value="Genomic_DNA"/>
</dbReference>
<evidence type="ECO:0000313" key="2">
    <source>
        <dbReference type="EMBL" id="QWV93992.1"/>
    </source>
</evidence>
<evidence type="ECO:0000313" key="3">
    <source>
        <dbReference type="Proteomes" id="UP000683557"/>
    </source>
</evidence>
<keyword evidence="1" id="KW-0732">Signal</keyword>
<organism evidence="2 3">
    <name type="scientific">Geomonas oryzisoli</name>
    <dbReference type="NCBI Taxonomy" id="2847992"/>
    <lineage>
        <taxon>Bacteria</taxon>
        <taxon>Pseudomonadati</taxon>
        <taxon>Thermodesulfobacteriota</taxon>
        <taxon>Desulfuromonadia</taxon>
        <taxon>Geobacterales</taxon>
        <taxon>Geobacteraceae</taxon>
        <taxon>Geomonas</taxon>
    </lineage>
</organism>
<evidence type="ECO:0008006" key="4">
    <source>
        <dbReference type="Google" id="ProtNLM"/>
    </source>
</evidence>
<reference evidence="2 3" key="1">
    <citation type="submission" date="2021-06" db="EMBL/GenBank/DDBJ databases">
        <title>Gemonas diversity in paddy soil.</title>
        <authorList>
            <person name="Liu G."/>
        </authorList>
    </citation>
    <scope>NUCLEOTIDE SEQUENCE [LARGE SCALE GENOMIC DNA]</scope>
    <source>
        <strain evidence="2 3">RG10</strain>
    </source>
</reference>
<feature type="signal peptide" evidence="1">
    <location>
        <begin position="1"/>
        <end position="23"/>
    </location>
</feature>
<keyword evidence="3" id="KW-1185">Reference proteome</keyword>
<sequence length="494" mass="54149">MKRSLVAILILVGTLLAAAAASASTIRAYIAEFTVSPSDNGNLKSTLQRLLATRLAGDGIVTVDTPAEADVIVSGSYTTFGKMFSLDAIAKSTGGKQLSTAFEQGESMDVLIPAVGKISGKLKGDLVKQVQPTATALPVLPAAPVESPFKAPRADIERPAAQESAKAAASEIVRNEATPGWISQRLSGVYSAVTTWGTKEFVSADDKGIHLYRPGAKLDLVTEIILPDRMKVLALDAMGPEANGRVLVFVTIMDRETIASRIYALQNDSFKLVAEEVPYMFRTIAPYGGAKKLYAQQMGRTEDFYGDVYEASIVDKGVKLSNPIKMPRFANIFNFNLFRDQSGKSYLTAFSDSGYLLVYSDTGEELWRSSDKFGGSETYFQRRDWENERTNMTPFRTRFLEQRITVTEKGEVLVPQNSGFFVLGNMRSYSKYSVVNFTWNGSSLEEKWRTKQSQNYLADYAYNPATKELTLLEVAQKGTFGGKGGSVVRLLGIE</sequence>
<dbReference type="RefSeq" id="WP_216800726.1">
    <property type="nucleotide sequence ID" value="NZ_CP076723.1"/>
</dbReference>
<accession>A0ABX8J9D7</accession>
<protein>
    <recommendedName>
        <fullName evidence="4">VCBS repeat-containing protein</fullName>
    </recommendedName>
</protein>
<gene>
    <name evidence="2" type="ORF">KP004_02040</name>
</gene>